<evidence type="ECO:0000313" key="2">
    <source>
        <dbReference type="Proteomes" id="UP000235145"/>
    </source>
</evidence>
<dbReference type="PANTHER" id="PTHR27003:SF359">
    <property type="entry name" value="SERINE_THREONINE-PROTEIN KINASE UNC-51-RELATED"/>
    <property type="match status" value="1"/>
</dbReference>
<sequence>MGTTPEDLHRGSKRTPVLHLALGEDNEATQGNINCENIHLDETMEAKISFFGFSKQGQLERKHDRNIGEMSKLHKSNMYSFGTKMYEILSGYRANELLNYGQPGRLMDVLQEYHQNNELDQFIDWGIRDEIDSRCLNIFKEIAYKCIMRDNQKPRTELDSHQRMRPRN</sequence>
<evidence type="ECO:0008006" key="3">
    <source>
        <dbReference type="Google" id="ProtNLM"/>
    </source>
</evidence>
<comment type="caution">
    <text evidence="1">The sequence shown here is derived from an EMBL/GenBank/DDBJ whole genome shotgun (WGS) entry which is preliminary data.</text>
</comment>
<reference evidence="1 2" key="1">
    <citation type="journal article" date="2017" name="Nat. Commun.">
        <title>Genome assembly with in vitro proximity ligation data and whole-genome triplication in lettuce.</title>
        <authorList>
            <person name="Reyes-Chin-Wo S."/>
            <person name="Wang Z."/>
            <person name="Yang X."/>
            <person name="Kozik A."/>
            <person name="Arikit S."/>
            <person name="Song C."/>
            <person name="Xia L."/>
            <person name="Froenicke L."/>
            <person name="Lavelle D.O."/>
            <person name="Truco M.J."/>
            <person name="Xia R."/>
            <person name="Zhu S."/>
            <person name="Xu C."/>
            <person name="Xu H."/>
            <person name="Xu X."/>
            <person name="Cox K."/>
            <person name="Korf I."/>
            <person name="Meyers B.C."/>
            <person name="Michelmore R.W."/>
        </authorList>
    </citation>
    <scope>NUCLEOTIDE SEQUENCE [LARGE SCALE GENOMIC DNA]</scope>
    <source>
        <strain evidence="2">cv. Salinas</strain>
        <tissue evidence="1">Seedlings</tissue>
    </source>
</reference>
<dbReference type="AlphaFoldDB" id="A0A9R1WMR0"/>
<organism evidence="1 2">
    <name type="scientific">Lactuca sativa</name>
    <name type="common">Garden lettuce</name>
    <dbReference type="NCBI Taxonomy" id="4236"/>
    <lineage>
        <taxon>Eukaryota</taxon>
        <taxon>Viridiplantae</taxon>
        <taxon>Streptophyta</taxon>
        <taxon>Embryophyta</taxon>
        <taxon>Tracheophyta</taxon>
        <taxon>Spermatophyta</taxon>
        <taxon>Magnoliopsida</taxon>
        <taxon>eudicotyledons</taxon>
        <taxon>Gunneridae</taxon>
        <taxon>Pentapetalae</taxon>
        <taxon>asterids</taxon>
        <taxon>campanulids</taxon>
        <taxon>Asterales</taxon>
        <taxon>Asteraceae</taxon>
        <taxon>Cichorioideae</taxon>
        <taxon>Cichorieae</taxon>
        <taxon>Lactucinae</taxon>
        <taxon>Lactuca</taxon>
    </lineage>
</organism>
<dbReference type="InterPro" id="IPR045272">
    <property type="entry name" value="ANXUR1/2-like"/>
</dbReference>
<dbReference type="EMBL" id="NBSK02000001">
    <property type="protein sequence ID" value="KAJ0225326.1"/>
    <property type="molecule type" value="Genomic_DNA"/>
</dbReference>
<name>A0A9R1WMR0_LACSA</name>
<dbReference type="InterPro" id="IPR011009">
    <property type="entry name" value="Kinase-like_dom_sf"/>
</dbReference>
<dbReference type="PANTHER" id="PTHR27003">
    <property type="entry name" value="OS07G0166700 PROTEIN"/>
    <property type="match status" value="1"/>
</dbReference>
<dbReference type="Gene3D" id="1.10.510.10">
    <property type="entry name" value="Transferase(Phosphotransferase) domain 1"/>
    <property type="match status" value="1"/>
</dbReference>
<evidence type="ECO:0000313" key="1">
    <source>
        <dbReference type="EMBL" id="KAJ0225326.1"/>
    </source>
</evidence>
<proteinExistence type="predicted"/>
<protein>
    <recommendedName>
        <fullName evidence="3">Serine-threonine/tyrosine-protein kinase catalytic domain-containing protein</fullName>
    </recommendedName>
</protein>
<dbReference type="SUPFAM" id="SSF56112">
    <property type="entry name" value="Protein kinase-like (PK-like)"/>
    <property type="match status" value="1"/>
</dbReference>
<keyword evidence="2" id="KW-1185">Reference proteome</keyword>
<dbReference type="GO" id="GO:0004714">
    <property type="term" value="F:transmembrane receptor protein tyrosine kinase activity"/>
    <property type="evidence" value="ECO:0007669"/>
    <property type="project" value="InterPro"/>
</dbReference>
<dbReference type="Proteomes" id="UP000235145">
    <property type="component" value="Unassembled WGS sequence"/>
</dbReference>
<accession>A0A9R1WMR0</accession>
<gene>
    <name evidence="1" type="ORF">LSAT_V11C100033160</name>
</gene>